<gene>
    <name evidence="3" type="ORF">EDC22_105283</name>
</gene>
<dbReference type="Gene3D" id="1.20.1270.170">
    <property type="match status" value="1"/>
</dbReference>
<evidence type="ECO:0000259" key="2">
    <source>
        <dbReference type="Pfam" id="PF01636"/>
    </source>
</evidence>
<reference evidence="3 4" key="1">
    <citation type="submission" date="2019-03" db="EMBL/GenBank/DDBJ databases">
        <title>Genomic Encyclopedia of Type Strains, Phase IV (KMG-IV): sequencing the most valuable type-strain genomes for metagenomic binning, comparative biology and taxonomic classification.</title>
        <authorList>
            <person name="Goeker M."/>
        </authorList>
    </citation>
    <scope>NUCLEOTIDE SEQUENCE [LARGE SCALE GENOMIC DNA]</scope>
    <source>
        <strain evidence="3 4">DSM 19345</strain>
    </source>
</reference>
<dbReference type="GO" id="GO:0004413">
    <property type="term" value="F:homoserine kinase activity"/>
    <property type="evidence" value="ECO:0007669"/>
    <property type="project" value="TreeGrafter"/>
</dbReference>
<dbReference type="InterPro" id="IPR011009">
    <property type="entry name" value="Kinase-like_dom_sf"/>
</dbReference>
<keyword evidence="3" id="KW-0418">Kinase</keyword>
<dbReference type="OrthoDB" id="241498at2"/>
<dbReference type="Gene3D" id="1.10.510.10">
    <property type="entry name" value="Transferase(Phosphotransferase) domain 1"/>
    <property type="match status" value="1"/>
</dbReference>
<dbReference type="Pfam" id="PF01636">
    <property type="entry name" value="APH"/>
    <property type="match status" value="1"/>
</dbReference>
<dbReference type="SUPFAM" id="SSF56112">
    <property type="entry name" value="Protein kinase-like (PK-like)"/>
    <property type="match status" value="1"/>
</dbReference>
<protein>
    <submittedName>
        <fullName evidence="3">Ser/Thr protein kinase RdoA (MazF antagonist)</fullName>
    </submittedName>
</protein>
<evidence type="ECO:0000256" key="1">
    <source>
        <dbReference type="ARBA" id="ARBA00038240"/>
    </source>
</evidence>
<dbReference type="PANTHER" id="PTHR21064:SF6">
    <property type="entry name" value="AMINOGLYCOSIDE PHOSPHOTRANSFERASE DOMAIN-CONTAINING PROTEIN"/>
    <property type="match status" value="1"/>
</dbReference>
<proteinExistence type="inferred from homology"/>
<accession>A0A4R3MCB6</accession>
<dbReference type="GO" id="GO:0009088">
    <property type="term" value="P:threonine biosynthetic process"/>
    <property type="evidence" value="ECO:0007669"/>
    <property type="project" value="TreeGrafter"/>
</dbReference>
<keyword evidence="4" id="KW-1185">Reference proteome</keyword>
<keyword evidence="3" id="KW-0808">Transferase</keyword>
<dbReference type="InterPro" id="IPR050249">
    <property type="entry name" value="Pseudomonas-type_ThrB"/>
</dbReference>
<dbReference type="PANTHER" id="PTHR21064">
    <property type="entry name" value="AMINOGLYCOSIDE PHOSPHOTRANSFERASE DOMAIN-CONTAINING PROTEIN-RELATED"/>
    <property type="match status" value="1"/>
</dbReference>
<evidence type="ECO:0000313" key="3">
    <source>
        <dbReference type="EMBL" id="TCT10782.1"/>
    </source>
</evidence>
<dbReference type="AlphaFoldDB" id="A0A4R3MCB6"/>
<dbReference type="Gene3D" id="3.30.200.70">
    <property type="match status" value="1"/>
</dbReference>
<evidence type="ECO:0000313" key="4">
    <source>
        <dbReference type="Proteomes" id="UP000295678"/>
    </source>
</evidence>
<dbReference type="InterPro" id="IPR002575">
    <property type="entry name" value="Aminoglycoside_PTrfase"/>
</dbReference>
<comment type="caution">
    <text evidence="3">The sequence shown here is derived from an EMBL/GenBank/DDBJ whole genome shotgun (WGS) entry which is preliminary data.</text>
</comment>
<comment type="similarity">
    <text evidence="1">Belongs to the pseudomonas-type ThrB family.</text>
</comment>
<dbReference type="Proteomes" id="UP000295678">
    <property type="component" value="Unassembled WGS sequence"/>
</dbReference>
<dbReference type="RefSeq" id="WP_132806615.1">
    <property type="nucleotide sequence ID" value="NZ_SMAK01000005.1"/>
</dbReference>
<dbReference type="EMBL" id="SMAK01000005">
    <property type="protein sequence ID" value="TCT10782.1"/>
    <property type="molecule type" value="Genomic_DNA"/>
</dbReference>
<organism evidence="3 4">
    <name type="scientific">Tepidamorphus gemmatus</name>
    <dbReference type="NCBI Taxonomy" id="747076"/>
    <lineage>
        <taxon>Bacteria</taxon>
        <taxon>Pseudomonadati</taxon>
        <taxon>Pseudomonadota</taxon>
        <taxon>Alphaproteobacteria</taxon>
        <taxon>Hyphomicrobiales</taxon>
        <taxon>Tepidamorphaceae</taxon>
        <taxon>Tepidamorphus</taxon>
    </lineage>
</organism>
<name>A0A4R3MCB6_9HYPH</name>
<sequence>MTEVHPDTHGFDSLPHARQLDCLAELARTATANYPIPADVSVTLVNLSENATYKVEHAATGRRWALRVHRDGYHSDTAIASELAWLIDLRQSGVVTTPVPVPGHDGELIQKVGHPAMARPRNVVLFNWESGAEPGVNEDLRKPFEVLGEVTARMHRHVRTWRRPAWFERLTWDFETSLGERPHWGRWRDGMGMDDKKLDIFAHTVELIGHRLAAFGKSEDRFGLIHCDLRLANLLVDGSEVKVIDFDDCGFSWLMYDAATPVSFYEHLPEVPDLVRHWLVGYRRVIDLPQADEDEIGTFIMLRRLLLVAWIGSHSETELAQSMGVDYTEGTVPLCRTYLKNFG</sequence>
<feature type="domain" description="Aminoglycoside phosphotransferase" evidence="2">
    <location>
        <begin position="48"/>
        <end position="283"/>
    </location>
</feature>